<evidence type="ECO:0000313" key="2">
    <source>
        <dbReference type="Proteomes" id="UP000238762"/>
    </source>
</evidence>
<organism evidence="1 2">
    <name type="scientific">Merismopedia glauca CCAP 1448/3</name>
    <dbReference type="NCBI Taxonomy" id="1296344"/>
    <lineage>
        <taxon>Bacteria</taxon>
        <taxon>Bacillati</taxon>
        <taxon>Cyanobacteriota</taxon>
        <taxon>Cyanophyceae</taxon>
        <taxon>Synechococcales</taxon>
        <taxon>Merismopediaceae</taxon>
        <taxon>Merismopedia</taxon>
    </lineage>
</organism>
<dbReference type="Proteomes" id="UP000238762">
    <property type="component" value="Unassembled WGS sequence"/>
</dbReference>
<accession>A0A2T1BY33</accession>
<reference evidence="1 2" key="1">
    <citation type="submission" date="2018-02" db="EMBL/GenBank/DDBJ databases">
        <authorList>
            <person name="Cohen D.B."/>
            <person name="Kent A.D."/>
        </authorList>
    </citation>
    <scope>NUCLEOTIDE SEQUENCE [LARGE SCALE GENOMIC DNA]</scope>
    <source>
        <strain evidence="1 2">CCAP 1448/3</strain>
    </source>
</reference>
<proteinExistence type="predicted"/>
<dbReference type="EMBL" id="PVWJ01000148">
    <property type="protein sequence ID" value="PSB00912.1"/>
    <property type="molecule type" value="Genomic_DNA"/>
</dbReference>
<name>A0A2T1BY33_9CYAN</name>
<dbReference type="AlphaFoldDB" id="A0A2T1BY33"/>
<evidence type="ECO:0000313" key="1">
    <source>
        <dbReference type="EMBL" id="PSB00912.1"/>
    </source>
</evidence>
<dbReference type="RefSeq" id="WP_106291078.1">
    <property type="nucleotide sequence ID" value="NZ_CAWNTC010000186.1"/>
</dbReference>
<protein>
    <submittedName>
        <fullName evidence="1">Uncharacterized protein</fullName>
    </submittedName>
</protein>
<keyword evidence="2" id="KW-1185">Reference proteome</keyword>
<gene>
    <name evidence="1" type="ORF">C7B64_21080</name>
</gene>
<reference evidence="1 2" key="2">
    <citation type="submission" date="2018-03" db="EMBL/GenBank/DDBJ databases">
        <title>The ancient ancestry and fast evolution of plastids.</title>
        <authorList>
            <person name="Moore K.R."/>
            <person name="Magnabosco C."/>
            <person name="Momper L."/>
            <person name="Gold D.A."/>
            <person name="Bosak T."/>
            <person name="Fournier G.P."/>
        </authorList>
    </citation>
    <scope>NUCLEOTIDE SEQUENCE [LARGE SCALE GENOMIC DNA]</scope>
    <source>
        <strain evidence="1 2">CCAP 1448/3</strain>
    </source>
</reference>
<comment type="caution">
    <text evidence="1">The sequence shown here is derived from an EMBL/GenBank/DDBJ whole genome shotgun (WGS) entry which is preliminary data.</text>
</comment>
<sequence length="105" mass="11794">MKSEPTNPESVRIAIRQEQLSQLAKIMSGEACWLLLALVSKLKRNGMIIAASLNEIIEEYPTDIDDINKGLDELKKNDVIKEIKSDSGLSYSINYQVLPTIFIDI</sequence>